<dbReference type="InterPro" id="IPR053866">
    <property type="entry name" value="PhyR_sigma2"/>
</dbReference>
<dbReference type="OrthoDB" id="9797134at2"/>
<keyword evidence="2" id="KW-0805">Transcription regulation</keyword>
<gene>
    <name evidence="7" type="ORF">NS226_18945</name>
</gene>
<dbReference type="Gene3D" id="1.10.1740.10">
    <property type="match status" value="1"/>
</dbReference>
<evidence type="ECO:0000259" key="6">
    <source>
        <dbReference type="Pfam" id="PF22029"/>
    </source>
</evidence>
<dbReference type="InterPro" id="IPR013249">
    <property type="entry name" value="RNA_pol_sigma70_r4_t2"/>
</dbReference>
<dbReference type="NCBIfam" id="TIGR02937">
    <property type="entry name" value="sigma70-ECF"/>
    <property type="match status" value="1"/>
</dbReference>
<dbReference type="PANTHER" id="PTHR43133:SF25">
    <property type="entry name" value="RNA POLYMERASE SIGMA FACTOR RFAY-RELATED"/>
    <property type="match status" value="1"/>
</dbReference>
<accession>A0A175R4D9</accession>
<dbReference type="SUPFAM" id="SSF88946">
    <property type="entry name" value="Sigma2 domain of RNA polymerase sigma factors"/>
    <property type="match status" value="1"/>
</dbReference>
<dbReference type="RefSeq" id="WP_058636292.1">
    <property type="nucleotide sequence ID" value="NZ_LDPZ01000053.1"/>
</dbReference>
<evidence type="ECO:0000256" key="2">
    <source>
        <dbReference type="ARBA" id="ARBA00023015"/>
    </source>
</evidence>
<evidence type="ECO:0000256" key="4">
    <source>
        <dbReference type="ARBA" id="ARBA00023163"/>
    </source>
</evidence>
<dbReference type="Pfam" id="PF08281">
    <property type="entry name" value="Sigma70_r4_2"/>
    <property type="match status" value="1"/>
</dbReference>
<dbReference type="PANTHER" id="PTHR43133">
    <property type="entry name" value="RNA POLYMERASE ECF-TYPE SIGMA FACTO"/>
    <property type="match status" value="1"/>
</dbReference>
<dbReference type="GO" id="GO:0006352">
    <property type="term" value="P:DNA-templated transcription initiation"/>
    <property type="evidence" value="ECO:0007669"/>
    <property type="project" value="InterPro"/>
</dbReference>
<dbReference type="PATRIC" id="fig|401562.3.peg.3900"/>
<dbReference type="SUPFAM" id="SSF88659">
    <property type="entry name" value="Sigma3 and sigma4 domains of RNA polymerase sigma factors"/>
    <property type="match status" value="1"/>
</dbReference>
<dbReference type="GO" id="GO:0016987">
    <property type="term" value="F:sigma factor activity"/>
    <property type="evidence" value="ECO:0007669"/>
    <property type="project" value="UniProtKB-KW"/>
</dbReference>
<comment type="similarity">
    <text evidence="1">Belongs to the sigma-70 factor family. ECF subfamily.</text>
</comment>
<dbReference type="InterPro" id="IPR014284">
    <property type="entry name" value="RNA_pol_sigma-70_dom"/>
</dbReference>
<evidence type="ECO:0000256" key="3">
    <source>
        <dbReference type="ARBA" id="ARBA00023082"/>
    </source>
</evidence>
<dbReference type="CDD" id="cd06171">
    <property type="entry name" value="Sigma70_r4"/>
    <property type="match status" value="1"/>
</dbReference>
<evidence type="ECO:0000313" key="8">
    <source>
        <dbReference type="Proteomes" id="UP000078272"/>
    </source>
</evidence>
<dbReference type="InterPro" id="IPR013324">
    <property type="entry name" value="RNA_pol_sigma_r3/r4-like"/>
</dbReference>
<keyword evidence="4" id="KW-0804">Transcription</keyword>
<dbReference type="InterPro" id="IPR039425">
    <property type="entry name" value="RNA_pol_sigma-70-like"/>
</dbReference>
<dbReference type="Gene3D" id="1.10.10.10">
    <property type="entry name" value="Winged helix-like DNA-binding domain superfamily/Winged helix DNA-binding domain"/>
    <property type="match status" value="1"/>
</dbReference>
<dbReference type="GO" id="GO:0003677">
    <property type="term" value="F:DNA binding"/>
    <property type="evidence" value="ECO:0007669"/>
    <property type="project" value="InterPro"/>
</dbReference>
<sequence>MGDVLNDIADCVPALRRYARALTHDPDGADDLVQDCLERAIAKRSLWRPIGPIRPWLFRILLNLHRNALRDRRRRPVTTPVDELADILPAPGSAFERAALAETARAMERLPGEQREALLLVAVEGLGYAEAAAILDIPLGTLMSRLGRARATLRQMTSENGRPILKAIK</sequence>
<comment type="caution">
    <text evidence="7">The sequence shown here is derived from an EMBL/GenBank/DDBJ whole genome shotgun (WGS) entry which is preliminary data.</text>
</comment>
<keyword evidence="3" id="KW-0731">Sigma factor</keyword>
<protein>
    <submittedName>
        <fullName evidence="7">RNA polymerase sigma factor</fullName>
    </submittedName>
</protein>
<feature type="domain" description="PhyR sigma2" evidence="6">
    <location>
        <begin position="8"/>
        <end position="61"/>
    </location>
</feature>
<dbReference type="InterPro" id="IPR013325">
    <property type="entry name" value="RNA_pol_sigma_r2"/>
</dbReference>
<dbReference type="STRING" id="401562.NS365_15960"/>
<dbReference type="EMBL" id="LDPZ01000053">
    <property type="protein sequence ID" value="KTQ85800.1"/>
    <property type="molecule type" value="Genomic_DNA"/>
</dbReference>
<organism evidence="7 8">
    <name type="scientific">Aureimonas ureilytica</name>
    <dbReference type="NCBI Taxonomy" id="401562"/>
    <lineage>
        <taxon>Bacteria</taxon>
        <taxon>Pseudomonadati</taxon>
        <taxon>Pseudomonadota</taxon>
        <taxon>Alphaproteobacteria</taxon>
        <taxon>Hyphomicrobiales</taxon>
        <taxon>Aurantimonadaceae</taxon>
        <taxon>Aureimonas</taxon>
    </lineage>
</organism>
<dbReference type="AlphaFoldDB" id="A0A175R4D9"/>
<name>A0A175R4D9_9HYPH</name>
<reference evidence="7 8" key="1">
    <citation type="journal article" date="2016" name="Front. Microbiol.">
        <title>Genomic Resource of Rice Seed Associated Bacteria.</title>
        <authorList>
            <person name="Midha S."/>
            <person name="Bansal K."/>
            <person name="Sharma S."/>
            <person name="Kumar N."/>
            <person name="Patil P.P."/>
            <person name="Chaudhry V."/>
            <person name="Patil P.B."/>
        </authorList>
    </citation>
    <scope>NUCLEOTIDE SEQUENCE [LARGE SCALE GENOMIC DNA]</scope>
    <source>
        <strain evidence="7 8">NS226</strain>
    </source>
</reference>
<dbReference type="Proteomes" id="UP000078272">
    <property type="component" value="Unassembled WGS sequence"/>
</dbReference>
<evidence type="ECO:0000256" key="1">
    <source>
        <dbReference type="ARBA" id="ARBA00010641"/>
    </source>
</evidence>
<proteinExistence type="inferred from homology"/>
<evidence type="ECO:0000313" key="7">
    <source>
        <dbReference type="EMBL" id="KTQ85800.1"/>
    </source>
</evidence>
<dbReference type="InterPro" id="IPR036388">
    <property type="entry name" value="WH-like_DNA-bd_sf"/>
</dbReference>
<feature type="domain" description="RNA polymerase sigma factor 70 region 4 type 2" evidence="5">
    <location>
        <begin position="104"/>
        <end position="153"/>
    </location>
</feature>
<evidence type="ECO:0000259" key="5">
    <source>
        <dbReference type="Pfam" id="PF08281"/>
    </source>
</evidence>
<dbReference type="Pfam" id="PF22029">
    <property type="entry name" value="PhyR_sigma2"/>
    <property type="match status" value="1"/>
</dbReference>